<evidence type="ECO:0000313" key="7">
    <source>
        <dbReference type="EMBL" id="MET3546018.1"/>
    </source>
</evidence>
<keyword evidence="4" id="KW-0804">Transcription</keyword>
<dbReference type="SUPFAM" id="SSF88946">
    <property type="entry name" value="Sigma2 domain of RNA polymerase sigma factors"/>
    <property type="match status" value="1"/>
</dbReference>
<dbReference type="InterPro" id="IPR014284">
    <property type="entry name" value="RNA_pol_sigma-70_dom"/>
</dbReference>
<evidence type="ECO:0000256" key="1">
    <source>
        <dbReference type="ARBA" id="ARBA00010641"/>
    </source>
</evidence>
<evidence type="ECO:0000256" key="4">
    <source>
        <dbReference type="ARBA" id="ARBA00023163"/>
    </source>
</evidence>
<dbReference type="InterPro" id="IPR013249">
    <property type="entry name" value="RNA_pol_sigma70_r4_t2"/>
</dbReference>
<sequence length="198" mass="23566">MHLYSRGEVAVLDVIGRLKQKDEAALQWIMRQFGDELLRTAFLLLRDRYDAEEAVQDSFIQAFRHIEQLQDESKLKNWLIRIVVNRCRMKQRAWSWRRFLPSPRMEEMMGGLPIPGPEEKLLTKWRNEGLSQAIHRLKYIYRESITLYYFNEMSVSDIAGYLQLSENTVKARLARGRQQLQQMLEQEELDAQNRTAFD</sequence>
<dbReference type="Gene3D" id="1.10.10.10">
    <property type="entry name" value="Winged helix-like DNA-binding domain superfamily/Winged helix DNA-binding domain"/>
    <property type="match status" value="1"/>
</dbReference>
<evidence type="ECO:0000256" key="2">
    <source>
        <dbReference type="ARBA" id="ARBA00023015"/>
    </source>
</evidence>
<dbReference type="SUPFAM" id="SSF88659">
    <property type="entry name" value="Sigma3 and sigma4 domains of RNA polymerase sigma factors"/>
    <property type="match status" value="1"/>
</dbReference>
<evidence type="ECO:0000259" key="6">
    <source>
        <dbReference type="Pfam" id="PF08281"/>
    </source>
</evidence>
<feature type="domain" description="RNA polymerase sigma factor 70 region 4 type 2" evidence="6">
    <location>
        <begin position="130"/>
        <end position="180"/>
    </location>
</feature>
<dbReference type="PANTHER" id="PTHR43133:SF51">
    <property type="entry name" value="RNA POLYMERASE SIGMA FACTOR"/>
    <property type="match status" value="1"/>
</dbReference>
<reference evidence="7 8" key="1">
    <citation type="submission" date="2024-06" db="EMBL/GenBank/DDBJ databases">
        <title>Genomic Encyclopedia of Type Strains, Phase IV (KMG-IV): sequencing the most valuable type-strain genomes for metagenomic binning, comparative biology and taxonomic classification.</title>
        <authorList>
            <person name="Goeker M."/>
        </authorList>
    </citation>
    <scope>NUCLEOTIDE SEQUENCE [LARGE SCALE GENOMIC DNA]</scope>
    <source>
        <strain evidence="7 8">DSM 17253</strain>
    </source>
</reference>
<dbReference type="InterPro" id="IPR039425">
    <property type="entry name" value="RNA_pol_sigma-70-like"/>
</dbReference>
<keyword evidence="8" id="KW-1185">Reference proteome</keyword>
<evidence type="ECO:0000313" key="8">
    <source>
        <dbReference type="Proteomes" id="UP001549098"/>
    </source>
</evidence>
<gene>
    <name evidence="7" type="ORF">ABID47_002634</name>
</gene>
<dbReference type="InterPro" id="IPR036388">
    <property type="entry name" value="WH-like_DNA-bd_sf"/>
</dbReference>
<dbReference type="PANTHER" id="PTHR43133">
    <property type="entry name" value="RNA POLYMERASE ECF-TYPE SIGMA FACTO"/>
    <property type="match status" value="1"/>
</dbReference>
<evidence type="ECO:0000259" key="5">
    <source>
        <dbReference type="Pfam" id="PF04542"/>
    </source>
</evidence>
<comment type="similarity">
    <text evidence="1">Belongs to the sigma-70 factor family. ECF subfamily.</text>
</comment>
<dbReference type="Proteomes" id="UP001549098">
    <property type="component" value="Unassembled WGS sequence"/>
</dbReference>
<dbReference type="NCBIfam" id="TIGR02937">
    <property type="entry name" value="sigma70-ECF"/>
    <property type="match status" value="1"/>
</dbReference>
<dbReference type="InterPro" id="IPR013325">
    <property type="entry name" value="RNA_pol_sigma_r2"/>
</dbReference>
<dbReference type="InterPro" id="IPR007627">
    <property type="entry name" value="RNA_pol_sigma70_r2"/>
</dbReference>
<name>A0ABV2F2M5_9BACL</name>
<accession>A0ABV2F2M5</accession>
<feature type="domain" description="RNA polymerase sigma-70 region 2" evidence="5">
    <location>
        <begin position="30"/>
        <end position="93"/>
    </location>
</feature>
<evidence type="ECO:0000256" key="3">
    <source>
        <dbReference type="ARBA" id="ARBA00023082"/>
    </source>
</evidence>
<dbReference type="Gene3D" id="1.10.1740.10">
    <property type="match status" value="1"/>
</dbReference>
<organism evidence="7 8">
    <name type="scientific">Paenibacillus favisporus</name>
    <dbReference type="NCBI Taxonomy" id="221028"/>
    <lineage>
        <taxon>Bacteria</taxon>
        <taxon>Bacillati</taxon>
        <taxon>Bacillota</taxon>
        <taxon>Bacilli</taxon>
        <taxon>Bacillales</taxon>
        <taxon>Paenibacillaceae</taxon>
        <taxon>Paenibacillus</taxon>
    </lineage>
</organism>
<dbReference type="Pfam" id="PF08281">
    <property type="entry name" value="Sigma70_r4_2"/>
    <property type="match status" value="1"/>
</dbReference>
<protein>
    <submittedName>
        <fullName evidence="7">RNA polymerase sigma-70 factor (ECF subfamily)</fullName>
    </submittedName>
</protein>
<dbReference type="Pfam" id="PF04542">
    <property type="entry name" value="Sigma70_r2"/>
    <property type="match status" value="1"/>
</dbReference>
<keyword evidence="2" id="KW-0805">Transcription regulation</keyword>
<comment type="caution">
    <text evidence="7">The sequence shown here is derived from an EMBL/GenBank/DDBJ whole genome shotgun (WGS) entry which is preliminary data.</text>
</comment>
<dbReference type="InterPro" id="IPR013324">
    <property type="entry name" value="RNA_pol_sigma_r3/r4-like"/>
</dbReference>
<proteinExistence type="inferred from homology"/>
<keyword evidence="3" id="KW-0731">Sigma factor</keyword>
<dbReference type="EMBL" id="JBEPLV010000003">
    <property type="protein sequence ID" value="MET3546018.1"/>
    <property type="molecule type" value="Genomic_DNA"/>
</dbReference>